<dbReference type="EMBL" id="NBAG03000236">
    <property type="protein sequence ID" value="PNI66696.1"/>
    <property type="molecule type" value="Genomic_DNA"/>
</dbReference>
<organism evidence="1 2">
    <name type="scientific">Pan troglodytes</name>
    <name type="common">Chimpanzee</name>
    <dbReference type="NCBI Taxonomy" id="9598"/>
    <lineage>
        <taxon>Eukaryota</taxon>
        <taxon>Metazoa</taxon>
        <taxon>Chordata</taxon>
        <taxon>Craniata</taxon>
        <taxon>Vertebrata</taxon>
        <taxon>Euteleostomi</taxon>
        <taxon>Mammalia</taxon>
        <taxon>Eutheria</taxon>
        <taxon>Euarchontoglires</taxon>
        <taxon>Primates</taxon>
        <taxon>Haplorrhini</taxon>
        <taxon>Catarrhini</taxon>
        <taxon>Hominidae</taxon>
        <taxon>Pan</taxon>
    </lineage>
</organism>
<comment type="caution">
    <text evidence="1">The sequence shown here is derived from an EMBL/GenBank/DDBJ whole genome shotgun (WGS) entry which is preliminary data.</text>
</comment>
<name>A0A2J8N4K2_PANTR</name>
<protein>
    <submittedName>
        <fullName evidence="1">DNAH7 isoform 4</fullName>
    </submittedName>
</protein>
<evidence type="ECO:0000313" key="2">
    <source>
        <dbReference type="Proteomes" id="UP000236370"/>
    </source>
</evidence>
<reference evidence="1 2" key="1">
    <citation type="submission" date="2017-12" db="EMBL/GenBank/DDBJ databases">
        <title>High-resolution comparative analysis of great ape genomes.</title>
        <authorList>
            <person name="Pollen A."/>
            <person name="Hastie A."/>
            <person name="Hormozdiari F."/>
            <person name="Dougherty M."/>
            <person name="Liu R."/>
            <person name="Chaisson M."/>
            <person name="Hoppe E."/>
            <person name="Hill C."/>
            <person name="Pang A."/>
            <person name="Hillier L."/>
            <person name="Baker C."/>
            <person name="Armstrong J."/>
            <person name="Shendure J."/>
            <person name="Paten B."/>
            <person name="Wilson R."/>
            <person name="Chao H."/>
            <person name="Schneider V."/>
            <person name="Ventura M."/>
            <person name="Kronenberg Z."/>
            <person name="Murali S."/>
            <person name="Gordon D."/>
            <person name="Cantsilieris S."/>
            <person name="Munson K."/>
            <person name="Nelson B."/>
            <person name="Raja A."/>
            <person name="Underwood J."/>
            <person name="Diekhans M."/>
            <person name="Fiddes I."/>
            <person name="Haussler D."/>
            <person name="Eichler E."/>
        </authorList>
    </citation>
    <scope>NUCLEOTIDE SEQUENCE [LARGE SCALE GENOMIC DNA]</scope>
    <source>
        <strain evidence="1">Yerkes chimp pedigree #C0471</strain>
    </source>
</reference>
<dbReference type="SMR" id="A0A2J8N4K2"/>
<accession>A0A2J8N4K2</accession>
<proteinExistence type="predicted"/>
<gene>
    <name evidence="1" type="ORF">CK820_G0014734</name>
</gene>
<dbReference type="Proteomes" id="UP000236370">
    <property type="component" value="Unassembled WGS sequence"/>
</dbReference>
<sequence length="56" mass="6780">YPSLKPLGSYVNDFLARLKFLQVFSFTDYFWMELPGIERSRNLQNRIPKFFMIQCL</sequence>
<feature type="non-terminal residue" evidence="1">
    <location>
        <position position="1"/>
    </location>
</feature>
<evidence type="ECO:0000313" key="1">
    <source>
        <dbReference type="EMBL" id="PNI66696.1"/>
    </source>
</evidence>
<dbReference type="AlphaFoldDB" id="A0A2J8N4K2"/>